<evidence type="ECO:0000256" key="4">
    <source>
        <dbReference type="RuleBase" id="RU003903"/>
    </source>
</evidence>
<dbReference type="GO" id="GO:0055129">
    <property type="term" value="P:L-proline biosynthetic process"/>
    <property type="evidence" value="ECO:0007669"/>
    <property type="project" value="TreeGrafter"/>
</dbReference>
<dbReference type="EMBL" id="CP099421">
    <property type="protein sequence ID" value="USW52396.1"/>
    <property type="molecule type" value="Genomic_DNA"/>
</dbReference>
<dbReference type="NCBIfam" id="TIGR00112">
    <property type="entry name" value="proC"/>
    <property type="match status" value="1"/>
</dbReference>
<protein>
    <recommendedName>
        <fullName evidence="4">Pyrroline-5-carboxylate reductase</fullName>
        <ecNumber evidence="4">1.5.1.2</ecNumber>
    </recommendedName>
</protein>
<comment type="pathway">
    <text evidence="4">Amino-acid biosynthesis; L-proline biosynthesis; L-proline from L-glutamate 5-semialdehyde: step 1/1.</text>
</comment>
<dbReference type="Proteomes" id="UP001056384">
    <property type="component" value="Chromosome 4"/>
</dbReference>
<evidence type="ECO:0000256" key="3">
    <source>
        <dbReference type="ARBA" id="ARBA00023002"/>
    </source>
</evidence>
<dbReference type="SUPFAM" id="SSF48179">
    <property type="entry name" value="6-phosphogluconate dehydrogenase C-terminal domain-like"/>
    <property type="match status" value="1"/>
</dbReference>
<keyword evidence="4" id="KW-0641">Proline biosynthesis</keyword>
<name>A0A9Q9EI29_9PEZI</name>
<evidence type="ECO:0000256" key="1">
    <source>
        <dbReference type="ARBA" id="ARBA00005525"/>
    </source>
</evidence>
<feature type="domain" description="Pyrroline-5-carboxylate reductase dimerisation" evidence="6">
    <location>
        <begin position="222"/>
        <end position="322"/>
    </location>
</feature>
<organism evidence="7 8">
    <name type="scientific">Septoria linicola</name>
    <dbReference type="NCBI Taxonomy" id="215465"/>
    <lineage>
        <taxon>Eukaryota</taxon>
        <taxon>Fungi</taxon>
        <taxon>Dikarya</taxon>
        <taxon>Ascomycota</taxon>
        <taxon>Pezizomycotina</taxon>
        <taxon>Dothideomycetes</taxon>
        <taxon>Dothideomycetidae</taxon>
        <taxon>Mycosphaerellales</taxon>
        <taxon>Mycosphaerellaceae</taxon>
        <taxon>Septoria</taxon>
    </lineage>
</organism>
<dbReference type="AlphaFoldDB" id="A0A9Q9EI29"/>
<dbReference type="PROSITE" id="PS00521">
    <property type="entry name" value="P5CR"/>
    <property type="match status" value="1"/>
</dbReference>
<dbReference type="InterPro" id="IPR053790">
    <property type="entry name" value="P5CR-like_CS"/>
</dbReference>
<proteinExistence type="inferred from homology"/>
<sequence>MAGDLDWILKAAIATQDTAHRSFVRGKPELRPKDDGLTLAVLGCGTMGTAVLGGILDSLQATESIGTNVSEKMPLRLPTRFNACVKSARGASRVHSELDKYNANLQVFENDNLTAIQDADVILLACEPHGIEDLFQAEGMNKALAGKLLISILAGVSQQRLHDILARHDCQCTIVRAMPNTAAAVRESMTVIASQSPLLPEETTELVDWIFTRIGKIVHLPESKMDAGTALCGAGPAFCALFVESLAAGAIRMGLPWEEAYTMAAQVMKGTSGLLQKGEHPALLREKVCTPGGGTIAGLQVLEEGAIRGTISKAIGETARVAGHLGQTEK</sequence>
<dbReference type="SUPFAM" id="SSF51735">
    <property type="entry name" value="NAD(P)-binding Rossmann-fold domains"/>
    <property type="match status" value="1"/>
</dbReference>
<evidence type="ECO:0000259" key="5">
    <source>
        <dbReference type="Pfam" id="PF03807"/>
    </source>
</evidence>
<dbReference type="InterPro" id="IPR000304">
    <property type="entry name" value="Pyrroline-COOH_reductase"/>
</dbReference>
<dbReference type="InterPro" id="IPR008927">
    <property type="entry name" value="6-PGluconate_DH-like_C_sf"/>
</dbReference>
<dbReference type="PANTHER" id="PTHR11645:SF0">
    <property type="entry name" value="PYRROLINE-5-CARBOXYLATE REDUCTASE 3"/>
    <property type="match status" value="1"/>
</dbReference>
<dbReference type="Pfam" id="PF14748">
    <property type="entry name" value="P5CR_dimer"/>
    <property type="match status" value="1"/>
</dbReference>
<dbReference type="GO" id="GO:0004735">
    <property type="term" value="F:pyrroline-5-carboxylate reductase activity"/>
    <property type="evidence" value="ECO:0007669"/>
    <property type="project" value="UniProtKB-EC"/>
</dbReference>
<dbReference type="PANTHER" id="PTHR11645">
    <property type="entry name" value="PYRROLINE-5-CARBOXYLATE REDUCTASE"/>
    <property type="match status" value="1"/>
</dbReference>
<dbReference type="Pfam" id="PF03807">
    <property type="entry name" value="F420_oxidored"/>
    <property type="match status" value="1"/>
</dbReference>
<keyword evidence="3 4" id="KW-0560">Oxidoreductase</keyword>
<keyword evidence="4" id="KW-0028">Amino-acid biosynthesis</keyword>
<comment type="catalytic activity">
    <reaction evidence="4">
        <text>L-proline + NADP(+) = (S)-1-pyrroline-5-carboxylate + NADPH + 2 H(+)</text>
        <dbReference type="Rhea" id="RHEA:14109"/>
        <dbReference type="ChEBI" id="CHEBI:15378"/>
        <dbReference type="ChEBI" id="CHEBI:17388"/>
        <dbReference type="ChEBI" id="CHEBI:57783"/>
        <dbReference type="ChEBI" id="CHEBI:58349"/>
        <dbReference type="ChEBI" id="CHEBI:60039"/>
        <dbReference type="EC" id="1.5.1.2"/>
    </reaction>
</comment>
<evidence type="ECO:0000313" key="8">
    <source>
        <dbReference type="Proteomes" id="UP001056384"/>
    </source>
</evidence>
<keyword evidence="8" id="KW-1185">Reference proteome</keyword>
<dbReference type="EC" id="1.5.1.2" evidence="4"/>
<keyword evidence="2 4" id="KW-0521">NADP</keyword>
<accession>A0A9Q9EI29</accession>
<dbReference type="FunFam" id="1.10.3730.10:FF:000001">
    <property type="entry name" value="Pyrroline-5-carboxylate reductase"/>
    <property type="match status" value="1"/>
</dbReference>
<evidence type="ECO:0000313" key="7">
    <source>
        <dbReference type="EMBL" id="USW52396.1"/>
    </source>
</evidence>
<gene>
    <name evidence="7" type="ORF">Slin15195_G057150</name>
</gene>
<dbReference type="InterPro" id="IPR029036">
    <property type="entry name" value="P5CR_dimer"/>
</dbReference>
<dbReference type="InterPro" id="IPR036291">
    <property type="entry name" value="NAD(P)-bd_dom_sf"/>
</dbReference>
<evidence type="ECO:0000256" key="2">
    <source>
        <dbReference type="ARBA" id="ARBA00022857"/>
    </source>
</evidence>
<evidence type="ECO:0000259" key="6">
    <source>
        <dbReference type="Pfam" id="PF14748"/>
    </source>
</evidence>
<dbReference type="InterPro" id="IPR028939">
    <property type="entry name" value="P5C_Rdtase_cat_N"/>
</dbReference>
<dbReference type="HAMAP" id="MF_01925">
    <property type="entry name" value="P5C_reductase"/>
    <property type="match status" value="1"/>
</dbReference>
<dbReference type="Gene3D" id="3.40.50.720">
    <property type="entry name" value="NAD(P)-binding Rossmann-like Domain"/>
    <property type="match status" value="1"/>
</dbReference>
<dbReference type="Gene3D" id="1.10.3730.10">
    <property type="entry name" value="ProC C-terminal domain-like"/>
    <property type="match status" value="1"/>
</dbReference>
<feature type="domain" description="Pyrroline-5-carboxylate reductase catalytic N-terminal" evidence="5">
    <location>
        <begin position="39"/>
        <end position="155"/>
    </location>
</feature>
<dbReference type="OrthoDB" id="10263291at2759"/>
<reference evidence="7" key="1">
    <citation type="submission" date="2022-06" db="EMBL/GenBank/DDBJ databases">
        <title>Complete genome sequences of two strains of the flax pathogen Septoria linicola.</title>
        <authorList>
            <person name="Lapalu N."/>
            <person name="Simon A."/>
            <person name="Demenou B."/>
            <person name="Paumier D."/>
            <person name="Guillot M.-P."/>
            <person name="Gout L."/>
            <person name="Valade R."/>
        </authorList>
    </citation>
    <scope>NUCLEOTIDE SEQUENCE</scope>
    <source>
        <strain evidence="7">SE15195</strain>
    </source>
</reference>
<comment type="similarity">
    <text evidence="1 4">Belongs to the pyrroline-5-carboxylate reductase family.</text>
</comment>